<organism evidence="1 2">
    <name type="scientific">Salinirubrum litoreum</name>
    <dbReference type="NCBI Taxonomy" id="1126234"/>
    <lineage>
        <taxon>Archaea</taxon>
        <taxon>Methanobacteriati</taxon>
        <taxon>Methanobacteriota</taxon>
        <taxon>Stenosarchaea group</taxon>
        <taxon>Halobacteria</taxon>
        <taxon>Halobacteriales</taxon>
        <taxon>Haloferacaceae</taxon>
        <taxon>Salinirubrum</taxon>
    </lineage>
</organism>
<dbReference type="Proteomes" id="UP001596201">
    <property type="component" value="Unassembled WGS sequence"/>
</dbReference>
<accession>A0ABD5RH18</accession>
<reference evidence="1 2" key="1">
    <citation type="journal article" date="2019" name="Int. J. Syst. Evol. Microbiol.">
        <title>The Global Catalogue of Microorganisms (GCM) 10K type strain sequencing project: providing services to taxonomists for standard genome sequencing and annotation.</title>
        <authorList>
            <consortium name="The Broad Institute Genomics Platform"/>
            <consortium name="The Broad Institute Genome Sequencing Center for Infectious Disease"/>
            <person name="Wu L."/>
            <person name="Ma J."/>
        </authorList>
    </citation>
    <scope>NUCLEOTIDE SEQUENCE [LARGE SCALE GENOMIC DNA]</scope>
    <source>
        <strain evidence="1 2">CGMCC 1.12237</strain>
    </source>
</reference>
<name>A0ABD5RH18_9EURY</name>
<dbReference type="RefSeq" id="WP_227231152.1">
    <property type="nucleotide sequence ID" value="NZ_JAJCVJ010000003.1"/>
</dbReference>
<sequence>MLTVAPLDARSGLTVHDRIEDVRFELLTDRQVNPRSADPDVFRVPVSTAAEITAERLTIPKQIVCYIRTHEGVTLAETAPNEETTLDAGRYELELTSLPFKLYAHVTGTFTIQPQDGHTQFSFAEPTTITLGFRSFHEQPAATVTTTSDPFDLMQAVSTLGSALKTTSPERSWPTLRGHPPLLERGAELSIPDGLEPPAENVHIEVPPTLDHIYRVTPLAYYLGAPIEAGRVPHVVADGRTLPLATADGDIEEGVQRTLEQTFFLDCLVRTEGLYELDLRERSALEDSLPFEPSVVYEQSLATRLQIYDEVPYILLEPEIPEWPICSDVRSSPETIEYLPFAANRLSHVRIADGVRANAAEVEPAHLGTFFRGETRGIARDAGDAATPAWDEIEFFEPPEADATTHAWVGDGYPLGTAKTDVDAITRRLERTTVDPDAITVQLVCNDENMVDETAGDLYGLRDLLDFEIAVSHDLTTAEFRELCHEEIDFLHYIGHVDDGGIVCADGSLDLRTLDTTGVRAFLLNACHSYAQGEALVQAGADGGIVTLSRVFNNQATKMGRLTARLLNHGFPLDATMSILDHGPLSSHRYAALGDYRTTICQTSNPLPDLIRIDKDSKDTIKIELYAFPSDRHELGKVKQPIMDNLSKWHLLGGFGDEYIINKPKAEEFLKRGSVPVLSGDEIYWSPCKIDDVL</sequence>
<proteinExistence type="predicted"/>
<comment type="caution">
    <text evidence="1">The sequence shown here is derived from an EMBL/GenBank/DDBJ whole genome shotgun (WGS) entry which is preliminary data.</text>
</comment>
<dbReference type="AlphaFoldDB" id="A0ABD5RH18"/>
<dbReference type="EMBL" id="JBHSKX010000004">
    <property type="protein sequence ID" value="MFC5369097.1"/>
    <property type="molecule type" value="Genomic_DNA"/>
</dbReference>
<evidence type="ECO:0000313" key="1">
    <source>
        <dbReference type="EMBL" id="MFC5369097.1"/>
    </source>
</evidence>
<protein>
    <submittedName>
        <fullName evidence="1">CHAT domain-containing protein</fullName>
    </submittedName>
</protein>
<keyword evidence="2" id="KW-1185">Reference proteome</keyword>
<gene>
    <name evidence="1" type="ORF">ACFPJ5_19385</name>
</gene>
<evidence type="ECO:0000313" key="2">
    <source>
        <dbReference type="Proteomes" id="UP001596201"/>
    </source>
</evidence>